<feature type="region of interest" description="Disordered" evidence="1">
    <location>
        <begin position="1"/>
        <end position="68"/>
    </location>
</feature>
<feature type="compositionally biased region" description="Basic residues" evidence="1">
    <location>
        <begin position="1"/>
        <end position="13"/>
    </location>
</feature>
<evidence type="ECO:0000313" key="2">
    <source>
        <dbReference type="EMBL" id="KRO92351.1"/>
    </source>
</evidence>
<feature type="compositionally biased region" description="Basic residues" evidence="1">
    <location>
        <begin position="55"/>
        <end position="68"/>
    </location>
</feature>
<dbReference type="Proteomes" id="UP000051213">
    <property type="component" value="Unassembled WGS sequence"/>
</dbReference>
<reference evidence="2 3" key="1">
    <citation type="submission" date="2015-10" db="EMBL/GenBank/DDBJ databases">
        <title>Metagenome-Assembled Genomes uncover a global brackish microbiome.</title>
        <authorList>
            <person name="Hugerth L.W."/>
            <person name="Larsson J."/>
            <person name="Alneberg J."/>
            <person name="Lindh M.V."/>
            <person name="Legrand C."/>
            <person name="Pinhassi J."/>
            <person name="Andersson A.F."/>
        </authorList>
    </citation>
    <scope>NUCLEOTIDE SEQUENCE [LARGE SCALE GENOMIC DNA]</scope>
    <source>
        <strain evidence="2">BACL26 MAG-121220-bin70</strain>
    </source>
</reference>
<feature type="compositionally biased region" description="Basic and acidic residues" evidence="1">
    <location>
        <begin position="31"/>
        <end position="47"/>
    </location>
</feature>
<name>A0A0R2TYZ6_9GAMM</name>
<organism evidence="2 3">
    <name type="scientific">SAR92 bacterium BACL26 MAG-121220-bin70</name>
    <dbReference type="NCBI Taxonomy" id="1655626"/>
    <lineage>
        <taxon>Bacteria</taxon>
        <taxon>Pseudomonadati</taxon>
        <taxon>Pseudomonadota</taxon>
        <taxon>Gammaproteobacteria</taxon>
        <taxon>Cellvibrionales</taxon>
        <taxon>Porticoccaceae</taxon>
        <taxon>SAR92 clade</taxon>
    </lineage>
</organism>
<evidence type="ECO:0000313" key="3">
    <source>
        <dbReference type="Proteomes" id="UP000051213"/>
    </source>
</evidence>
<comment type="caution">
    <text evidence="2">The sequence shown here is derived from an EMBL/GenBank/DDBJ whole genome shotgun (WGS) entry which is preliminary data.</text>
</comment>
<protein>
    <submittedName>
        <fullName evidence="2">Uncharacterized protein</fullName>
    </submittedName>
</protein>
<evidence type="ECO:0000256" key="1">
    <source>
        <dbReference type="SAM" id="MobiDB-lite"/>
    </source>
</evidence>
<sequence length="68" mass="7627">DDKKTISRHVKNKRTAEPSTTAKKVFTGSKKVFDKDAKSKRADRHSASSDGNAPLKKKKTYTKKPKHS</sequence>
<feature type="non-terminal residue" evidence="2">
    <location>
        <position position="1"/>
    </location>
</feature>
<accession>A0A0R2TYZ6</accession>
<dbReference type="EMBL" id="LICA01000344">
    <property type="protein sequence ID" value="KRO92351.1"/>
    <property type="molecule type" value="Genomic_DNA"/>
</dbReference>
<proteinExistence type="predicted"/>
<gene>
    <name evidence="2" type="ORF">ABS24_04580</name>
</gene>
<dbReference type="AlphaFoldDB" id="A0A0R2TYZ6"/>